<sequence length="240" mass="25399">MRAFYLSFLAYAFIAFAAPISLTGTSVAAATDSVVPSVTSVVIPTASLTAIAPAPSSSPVPSSTESSGDENEDENEDDEPDENEDEPDENEPDEDEPDEEEDDGEHEAGSGGGDDDSHSSDDHQKFTVEIEIEVKHSDLDLSSFLPPADGDLDIEVKLDPAKAESLLMIFFGDLDRVLEDTAYIVEAGGSGAGNDSVNRSPQNGTLTTQVSRTSAPSVGLASRSDEEITLRAKAHLHEDN</sequence>
<gene>
    <name evidence="3" type="ORF">EVJ58_g7597</name>
</gene>
<comment type="caution">
    <text evidence="3">The sequence shown here is derived from an EMBL/GenBank/DDBJ whole genome shotgun (WGS) entry which is preliminary data.</text>
</comment>
<reference evidence="3 4" key="1">
    <citation type="submission" date="2019-01" db="EMBL/GenBank/DDBJ databases">
        <title>Genome sequencing of the rare red list fungi Fomitopsis rosea.</title>
        <authorList>
            <person name="Buettner E."/>
            <person name="Kellner H."/>
        </authorList>
    </citation>
    <scope>NUCLEOTIDE SEQUENCE [LARGE SCALE GENOMIC DNA]</scope>
    <source>
        <strain evidence="3 4">DSM 105464</strain>
    </source>
</reference>
<feature type="region of interest" description="Disordered" evidence="1">
    <location>
        <begin position="51"/>
        <end position="122"/>
    </location>
</feature>
<dbReference type="AlphaFoldDB" id="A0A4Y9Y341"/>
<evidence type="ECO:0000313" key="4">
    <source>
        <dbReference type="Proteomes" id="UP000298390"/>
    </source>
</evidence>
<keyword evidence="2" id="KW-0732">Signal</keyword>
<evidence type="ECO:0000256" key="2">
    <source>
        <dbReference type="SAM" id="SignalP"/>
    </source>
</evidence>
<dbReference type="Proteomes" id="UP000298390">
    <property type="component" value="Unassembled WGS sequence"/>
</dbReference>
<accession>A0A4Y9Y341</accession>
<feature type="region of interest" description="Disordered" evidence="1">
    <location>
        <begin position="190"/>
        <end position="223"/>
    </location>
</feature>
<name>A0A4Y9Y341_9APHY</name>
<dbReference type="EMBL" id="SEKV01000498">
    <property type="protein sequence ID" value="TFY56512.1"/>
    <property type="molecule type" value="Genomic_DNA"/>
</dbReference>
<feature type="compositionally biased region" description="Polar residues" evidence="1">
    <location>
        <begin position="193"/>
        <end position="216"/>
    </location>
</feature>
<evidence type="ECO:0000256" key="1">
    <source>
        <dbReference type="SAM" id="MobiDB-lite"/>
    </source>
</evidence>
<feature type="chain" id="PRO_5021192602" evidence="2">
    <location>
        <begin position="18"/>
        <end position="240"/>
    </location>
</feature>
<protein>
    <submittedName>
        <fullName evidence="3">Uncharacterized protein</fullName>
    </submittedName>
</protein>
<feature type="compositionally biased region" description="Low complexity" evidence="1">
    <location>
        <begin position="51"/>
        <end position="66"/>
    </location>
</feature>
<proteinExistence type="predicted"/>
<organism evidence="3 4">
    <name type="scientific">Rhodofomes roseus</name>
    <dbReference type="NCBI Taxonomy" id="34475"/>
    <lineage>
        <taxon>Eukaryota</taxon>
        <taxon>Fungi</taxon>
        <taxon>Dikarya</taxon>
        <taxon>Basidiomycota</taxon>
        <taxon>Agaricomycotina</taxon>
        <taxon>Agaricomycetes</taxon>
        <taxon>Polyporales</taxon>
        <taxon>Rhodofomes</taxon>
    </lineage>
</organism>
<feature type="compositionally biased region" description="Acidic residues" evidence="1">
    <location>
        <begin position="67"/>
        <end position="105"/>
    </location>
</feature>
<evidence type="ECO:0000313" key="3">
    <source>
        <dbReference type="EMBL" id="TFY56512.1"/>
    </source>
</evidence>
<feature type="signal peptide" evidence="2">
    <location>
        <begin position="1"/>
        <end position="17"/>
    </location>
</feature>